<feature type="binding site" evidence="12">
    <location>
        <begin position="111"/>
        <end position="117"/>
    </location>
    <ligand>
        <name>ATP</name>
        <dbReference type="ChEBI" id="CHEBI:30616"/>
    </ligand>
</feature>
<evidence type="ECO:0000256" key="13">
    <source>
        <dbReference type="RuleBase" id="RU004135"/>
    </source>
</evidence>
<name>A0A920CSX5_9BACL</name>
<dbReference type="NCBIfam" id="NF001124">
    <property type="entry name" value="PRK00139.1-2"/>
    <property type="match status" value="1"/>
</dbReference>
<dbReference type="Proteomes" id="UP000682811">
    <property type="component" value="Unassembled WGS sequence"/>
</dbReference>
<dbReference type="GO" id="GO:0051301">
    <property type="term" value="P:cell division"/>
    <property type="evidence" value="ECO:0007669"/>
    <property type="project" value="UniProtKB-KW"/>
</dbReference>
<evidence type="ECO:0000256" key="6">
    <source>
        <dbReference type="ARBA" id="ARBA00022741"/>
    </source>
</evidence>
<comment type="function">
    <text evidence="12">Catalyzes the addition of an amino acid to the nucleotide precursor UDP-N-acetylmuramoyl-L-alanyl-D-glutamate (UMAG) in the biosynthesis of bacterial cell-wall peptidoglycan.</text>
</comment>
<keyword evidence="18" id="KW-1185">Reference proteome</keyword>
<dbReference type="Gene3D" id="3.40.1390.10">
    <property type="entry name" value="MurE/MurF, N-terminal domain"/>
    <property type="match status" value="1"/>
</dbReference>
<dbReference type="InterPro" id="IPR004101">
    <property type="entry name" value="Mur_ligase_C"/>
</dbReference>
<keyword evidence="12" id="KW-0460">Magnesium</keyword>
<dbReference type="GO" id="GO:0071555">
    <property type="term" value="P:cell wall organization"/>
    <property type="evidence" value="ECO:0007669"/>
    <property type="project" value="UniProtKB-KW"/>
</dbReference>
<comment type="caution">
    <text evidence="12">Lacks conserved residue(s) required for the propagation of feature annotation.</text>
</comment>
<dbReference type="GO" id="GO:0005737">
    <property type="term" value="C:cytoplasm"/>
    <property type="evidence" value="ECO:0007669"/>
    <property type="project" value="UniProtKB-SubCell"/>
</dbReference>
<evidence type="ECO:0000256" key="2">
    <source>
        <dbReference type="ARBA" id="ARBA00005898"/>
    </source>
</evidence>
<feature type="binding site" evidence="12">
    <location>
        <position position="30"/>
    </location>
    <ligand>
        <name>UDP-N-acetyl-alpha-D-muramoyl-L-alanyl-D-glutamate</name>
        <dbReference type="ChEBI" id="CHEBI:83900"/>
    </ligand>
</feature>
<dbReference type="GO" id="GO:0004326">
    <property type="term" value="F:tetrahydrofolylpolyglutamate synthase activity"/>
    <property type="evidence" value="ECO:0007669"/>
    <property type="project" value="InterPro"/>
</dbReference>
<evidence type="ECO:0000256" key="11">
    <source>
        <dbReference type="ARBA" id="ARBA00023316"/>
    </source>
</evidence>
<keyword evidence="11 12" id="KW-0961">Cell wall biogenesis/degradation</keyword>
<dbReference type="GO" id="GO:0000287">
    <property type="term" value="F:magnesium ion binding"/>
    <property type="evidence" value="ECO:0007669"/>
    <property type="project" value="UniProtKB-UniRule"/>
</dbReference>
<dbReference type="InterPro" id="IPR036565">
    <property type="entry name" value="Mur-like_cat_sf"/>
</dbReference>
<dbReference type="InterPro" id="IPR000713">
    <property type="entry name" value="Mur_ligase_N"/>
</dbReference>
<dbReference type="Gene3D" id="3.40.1190.10">
    <property type="entry name" value="Mur-like, catalytic domain"/>
    <property type="match status" value="1"/>
</dbReference>
<evidence type="ECO:0000313" key="18">
    <source>
        <dbReference type="Proteomes" id="UP000682811"/>
    </source>
</evidence>
<dbReference type="Pfam" id="PF02875">
    <property type="entry name" value="Mur_ligase_C"/>
    <property type="match status" value="1"/>
</dbReference>
<organism evidence="17 18">
    <name type="scientific">Paenibacillus azoreducens</name>
    <dbReference type="NCBI Taxonomy" id="116718"/>
    <lineage>
        <taxon>Bacteria</taxon>
        <taxon>Bacillati</taxon>
        <taxon>Bacillota</taxon>
        <taxon>Bacilli</taxon>
        <taxon>Bacillales</taxon>
        <taxon>Paenibacillaceae</taxon>
        <taxon>Paenibacillus</taxon>
    </lineage>
</organism>
<comment type="pathway">
    <text evidence="1 12 13">Cell wall biogenesis; peptidoglycan biosynthesis.</text>
</comment>
<accession>A0A920CSX5</accession>
<comment type="PTM">
    <text evidence="12">Carboxylation is probably crucial for Mg(2+) binding and, consequently, for the gamma-phosphate positioning of ATP.</text>
</comment>
<keyword evidence="8 12" id="KW-0133">Cell shape</keyword>
<comment type="subcellular location">
    <subcellularLocation>
        <location evidence="12 13">Cytoplasm</location>
    </subcellularLocation>
</comment>
<evidence type="ECO:0000259" key="15">
    <source>
        <dbReference type="Pfam" id="PF02875"/>
    </source>
</evidence>
<feature type="domain" description="Mur ligase central" evidence="16">
    <location>
        <begin position="109"/>
        <end position="313"/>
    </location>
</feature>
<dbReference type="GO" id="GO:0009252">
    <property type="term" value="P:peptidoglycan biosynthetic process"/>
    <property type="evidence" value="ECO:0007669"/>
    <property type="project" value="UniProtKB-UniRule"/>
</dbReference>
<dbReference type="PANTHER" id="PTHR23135:SF4">
    <property type="entry name" value="UDP-N-ACETYLMURAMOYL-L-ALANYL-D-GLUTAMATE--2,6-DIAMINOPIMELATE LIGASE MURE HOMOLOG, CHLOROPLASTIC"/>
    <property type="match status" value="1"/>
</dbReference>
<dbReference type="PANTHER" id="PTHR23135">
    <property type="entry name" value="MUR LIGASE FAMILY MEMBER"/>
    <property type="match status" value="1"/>
</dbReference>
<dbReference type="AlphaFoldDB" id="A0A920CSX5"/>
<evidence type="ECO:0000313" key="17">
    <source>
        <dbReference type="EMBL" id="GIO48624.1"/>
    </source>
</evidence>
<evidence type="ECO:0000256" key="5">
    <source>
        <dbReference type="ARBA" id="ARBA00022618"/>
    </source>
</evidence>
<feature type="binding site" evidence="12">
    <location>
        <position position="180"/>
    </location>
    <ligand>
        <name>UDP-N-acetyl-alpha-D-muramoyl-L-alanyl-D-glutamate</name>
        <dbReference type="ChEBI" id="CHEBI:83900"/>
    </ligand>
</feature>
<keyword evidence="5 12" id="KW-0132">Cell division</keyword>
<feature type="binding site" evidence="12">
    <location>
        <position position="152"/>
    </location>
    <ligand>
        <name>UDP-N-acetyl-alpha-D-muramoyl-L-alanyl-D-glutamate</name>
        <dbReference type="ChEBI" id="CHEBI:83900"/>
    </ligand>
</feature>
<dbReference type="GO" id="GO:0005524">
    <property type="term" value="F:ATP binding"/>
    <property type="evidence" value="ECO:0007669"/>
    <property type="project" value="UniProtKB-UniRule"/>
</dbReference>
<reference evidence="17 18" key="1">
    <citation type="submission" date="2021-03" db="EMBL/GenBank/DDBJ databases">
        <title>Antimicrobial resistance genes in bacteria isolated from Japanese honey, and their potential for conferring macrolide and lincosamide resistance in the American foulbrood pathogen Paenibacillus larvae.</title>
        <authorList>
            <person name="Okamoto M."/>
            <person name="Kumagai M."/>
            <person name="Kanamori H."/>
            <person name="Takamatsu D."/>
        </authorList>
    </citation>
    <scope>NUCLEOTIDE SEQUENCE [LARGE SCALE GENOMIC DNA]</scope>
    <source>
        <strain evidence="17 18">J34TS1</strain>
    </source>
</reference>
<keyword evidence="7 12" id="KW-0067">ATP-binding</keyword>
<dbReference type="Gene3D" id="3.90.190.20">
    <property type="entry name" value="Mur ligase, C-terminal domain"/>
    <property type="match status" value="1"/>
</dbReference>
<dbReference type="InterPro" id="IPR036615">
    <property type="entry name" value="Mur_ligase_C_dom_sf"/>
</dbReference>
<dbReference type="InterPro" id="IPR035911">
    <property type="entry name" value="MurE/MurF_N"/>
</dbReference>
<dbReference type="RefSeq" id="WP_212979261.1">
    <property type="nucleotide sequence ID" value="NZ_AP025343.1"/>
</dbReference>
<dbReference type="SUPFAM" id="SSF63418">
    <property type="entry name" value="MurE/MurF N-terminal domain"/>
    <property type="match status" value="1"/>
</dbReference>
<evidence type="ECO:0000256" key="3">
    <source>
        <dbReference type="ARBA" id="ARBA00022490"/>
    </source>
</evidence>
<keyword evidence="3 12" id="KW-0963">Cytoplasm</keyword>
<evidence type="ECO:0000256" key="7">
    <source>
        <dbReference type="ARBA" id="ARBA00022840"/>
    </source>
</evidence>
<evidence type="ECO:0000259" key="16">
    <source>
        <dbReference type="Pfam" id="PF08245"/>
    </source>
</evidence>
<dbReference type="InterPro" id="IPR013221">
    <property type="entry name" value="Mur_ligase_cen"/>
</dbReference>
<evidence type="ECO:0000256" key="8">
    <source>
        <dbReference type="ARBA" id="ARBA00022960"/>
    </source>
</evidence>
<feature type="domain" description="Mur ligase N-terminal catalytic" evidence="14">
    <location>
        <begin position="23"/>
        <end position="96"/>
    </location>
</feature>
<dbReference type="EMBL" id="BORT01000015">
    <property type="protein sequence ID" value="GIO48624.1"/>
    <property type="molecule type" value="Genomic_DNA"/>
</dbReference>
<dbReference type="PROSITE" id="PS01011">
    <property type="entry name" value="FOLYLPOLYGLU_SYNT_1"/>
    <property type="match status" value="1"/>
</dbReference>
<dbReference type="NCBIfam" id="NF001126">
    <property type="entry name" value="PRK00139.1-4"/>
    <property type="match status" value="1"/>
</dbReference>
<sequence>MLLASLLDSLLIKQVSGDTDKVITGITVDSRKVKPGNLFICLKGFQADGHRFACDAISNGATALIVETEIKDVPSSITLVKVPDTRRAMAVLSDFYYEQPSKQLRLIGVTGTNGKTTTTHLIHNILNCSGRKTGLIGTIHMICGDYCEKTVNTTPEAIDLQRYLHKMVDDGAQYAVLEVSSHALAMGRVRGVDFNTAVFTNLSHDHLDYHQSMTEYARSKEKLFSQLGNAYGSDSKYAVLNVDCETSTLLAEATTAQVIRYGILNEADVRGRYIRLHPEGTDFVVETFKGTFQLHLNIPGMFNVYNALASISACIAENIPLEQIKEGLESFKGVSGRFQPVLAGQDFNVIVDYAHNPDGLENALKTAREFTSGRLLCVIGCEGDRDHLKRPIMARIASRYSDIAIFTSDNTRSEDPELIIKQMVDGVESGLTNRYVTIVDRKDAIRYALEQATKANDCVIIAGKGHETHQIVKNVAISFNDIEVAEELIRHKLVKTR</sequence>
<feature type="domain" description="Mur ligase C-terminal" evidence="15">
    <location>
        <begin position="336"/>
        <end position="465"/>
    </location>
</feature>
<comment type="caution">
    <text evidence="17">The sequence shown here is derived from an EMBL/GenBank/DDBJ whole genome shotgun (WGS) entry which is preliminary data.</text>
</comment>
<keyword evidence="4 12" id="KW-0436">Ligase</keyword>
<dbReference type="EC" id="6.3.2.-" evidence="12"/>
<feature type="binding site" evidence="12">
    <location>
        <begin position="153"/>
        <end position="154"/>
    </location>
    <ligand>
        <name>UDP-N-acetyl-alpha-D-muramoyl-L-alanyl-D-glutamate</name>
        <dbReference type="ChEBI" id="CHEBI:83900"/>
    </ligand>
</feature>
<protein>
    <recommendedName>
        <fullName evidence="12">UDP-N-acetylmuramyl-tripeptide synthetase</fullName>
        <ecNumber evidence="12">6.3.2.-</ecNumber>
    </recommendedName>
    <alternativeName>
        <fullName evidence="12">UDP-MurNAc-tripeptide synthetase</fullName>
    </alternativeName>
</protein>
<dbReference type="GO" id="GO:0008360">
    <property type="term" value="P:regulation of cell shape"/>
    <property type="evidence" value="ECO:0007669"/>
    <property type="project" value="UniProtKB-KW"/>
</dbReference>
<feature type="modified residue" description="N6-carboxylysine" evidence="12">
    <location>
        <position position="220"/>
    </location>
</feature>
<dbReference type="Pfam" id="PF08245">
    <property type="entry name" value="Mur_ligase_M"/>
    <property type="match status" value="1"/>
</dbReference>
<evidence type="ECO:0000256" key="9">
    <source>
        <dbReference type="ARBA" id="ARBA00022984"/>
    </source>
</evidence>
<dbReference type="NCBIfam" id="TIGR01085">
    <property type="entry name" value="murE"/>
    <property type="match status" value="1"/>
</dbReference>
<evidence type="ECO:0000256" key="4">
    <source>
        <dbReference type="ARBA" id="ARBA00022598"/>
    </source>
</evidence>
<comment type="similarity">
    <text evidence="2 12">Belongs to the MurCDEF family. MurE subfamily.</text>
</comment>
<evidence type="ECO:0000256" key="12">
    <source>
        <dbReference type="HAMAP-Rule" id="MF_00208"/>
    </source>
</evidence>
<dbReference type="InterPro" id="IPR005761">
    <property type="entry name" value="UDP-N-AcMur-Glu-dNH2Pim_ligase"/>
</dbReference>
<dbReference type="Pfam" id="PF01225">
    <property type="entry name" value="Mur_ligase"/>
    <property type="match status" value="1"/>
</dbReference>
<evidence type="ECO:0000256" key="1">
    <source>
        <dbReference type="ARBA" id="ARBA00004752"/>
    </source>
</evidence>
<dbReference type="SUPFAM" id="SSF53623">
    <property type="entry name" value="MurD-like peptide ligases, catalytic domain"/>
    <property type="match status" value="1"/>
</dbReference>
<gene>
    <name evidence="17" type="primary">murE_1</name>
    <name evidence="12" type="synonym">murE</name>
    <name evidence="17" type="ORF">J34TS1_33890</name>
</gene>
<keyword evidence="9 12" id="KW-0573">Peptidoglycan synthesis</keyword>
<feature type="binding site" evidence="12">
    <location>
        <position position="188"/>
    </location>
    <ligand>
        <name>UDP-N-acetyl-alpha-D-muramoyl-L-alanyl-D-glutamate</name>
        <dbReference type="ChEBI" id="CHEBI:83900"/>
    </ligand>
</feature>
<dbReference type="SUPFAM" id="SSF53244">
    <property type="entry name" value="MurD-like peptide ligases, peptide-binding domain"/>
    <property type="match status" value="1"/>
</dbReference>
<evidence type="ECO:0000256" key="10">
    <source>
        <dbReference type="ARBA" id="ARBA00023306"/>
    </source>
</evidence>
<keyword evidence="10 12" id="KW-0131">Cell cycle</keyword>
<evidence type="ECO:0000259" key="14">
    <source>
        <dbReference type="Pfam" id="PF01225"/>
    </source>
</evidence>
<comment type="cofactor">
    <cofactor evidence="12">
        <name>Mg(2+)</name>
        <dbReference type="ChEBI" id="CHEBI:18420"/>
    </cofactor>
</comment>
<dbReference type="InterPro" id="IPR018109">
    <property type="entry name" value="Folylpolyglutamate_synth_CS"/>
</dbReference>
<proteinExistence type="inferred from homology"/>
<keyword evidence="6 12" id="KW-0547">Nucleotide-binding</keyword>
<dbReference type="HAMAP" id="MF_00208">
    <property type="entry name" value="MurE"/>
    <property type="match status" value="1"/>
</dbReference>